<dbReference type="PROSITE" id="PS51371">
    <property type="entry name" value="CBS"/>
    <property type="match status" value="2"/>
</dbReference>
<organism evidence="14 15">
    <name type="scientific">Aneurinibacillus aneurinilyticus</name>
    <name type="common">Bacillus aneurinolyticus</name>
    <dbReference type="NCBI Taxonomy" id="1391"/>
    <lineage>
        <taxon>Bacteria</taxon>
        <taxon>Bacillati</taxon>
        <taxon>Bacillota</taxon>
        <taxon>Bacilli</taxon>
        <taxon>Bacillales</taxon>
        <taxon>Paenibacillaceae</taxon>
        <taxon>Aneurinibacillus group</taxon>
        <taxon>Aneurinibacillus</taxon>
    </lineage>
</organism>
<comment type="similarity">
    <text evidence="2">Belongs to the UPF0053 family.</text>
</comment>
<protein>
    <submittedName>
        <fullName evidence="14">HlyC/CorC family transporter</fullName>
    </submittedName>
</protein>
<dbReference type="InterPro" id="IPR002550">
    <property type="entry name" value="CNNM"/>
</dbReference>
<dbReference type="SMART" id="SM01091">
    <property type="entry name" value="CorC_HlyC"/>
    <property type="match status" value="1"/>
</dbReference>
<dbReference type="Pfam" id="PF03471">
    <property type="entry name" value="CorC_HlyC"/>
    <property type="match status" value="1"/>
</dbReference>
<dbReference type="InterPro" id="IPR044751">
    <property type="entry name" value="Ion_transp-like_CBS"/>
</dbReference>
<evidence type="ECO:0000256" key="5">
    <source>
        <dbReference type="ARBA" id="ARBA00022737"/>
    </source>
</evidence>
<dbReference type="Gene3D" id="3.10.580.10">
    <property type="entry name" value="CBS-domain"/>
    <property type="match status" value="1"/>
</dbReference>
<dbReference type="PROSITE" id="PS51846">
    <property type="entry name" value="CNNM"/>
    <property type="match status" value="1"/>
</dbReference>
<dbReference type="SUPFAM" id="SSF54631">
    <property type="entry name" value="CBS-domain pair"/>
    <property type="match status" value="1"/>
</dbReference>
<sequence>MESIINLILVAVLIVATAFFVAAEFAMIKVRPTRIDQLAMEGNKSAIAVQRIIDNLDGYLSACQLGITITALGLGWLGEPTVHHLLHPLFLEYNVPEQLANTLSFILAFSFITFLHVVLGELAPKTLAIQKAEAISLGLSRPLIWFYKVMYPFIWLLNGSAGLFIRMFGMKPANEHEHAHSEEELRLILAQSLESGEINTAEFTYMNNIFKFDERVAREIMIPRTEITCLYVEDSLEEHLQTIRQEGLTRYPVVEKDKDHVLGVVHTKELFMRYLDNPQLDITAVMRPVLFVNEATPLETLLKKMQKQRNSLAILVDEYGGTSGLVTMEDILEEIVGEIRDEFDVNERPPIEEVGKNHYIVDNKVLLTEVEELTGAKADPEFDTVGGWLSAHVANVEEGQKLKIGAWQFTVMETDGLQIKRVEIKRVAVPEQENGSSME</sequence>
<evidence type="ECO:0000256" key="8">
    <source>
        <dbReference type="ARBA" id="ARBA00023136"/>
    </source>
</evidence>
<dbReference type="Pfam" id="PF01595">
    <property type="entry name" value="CNNM"/>
    <property type="match status" value="1"/>
</dbReference>
<evidence type="ECO:0000259" key="12">
    <source>
        <dbReference type="PROSITE" id="PS51371"/>
    </source>
</evidence>
<evidence type="ECO:0000256" key="4">
    <source>
        <dbReference type="ARBA" id="ARBA00022692"/>
    </source>
</evidence>
<dbReference type="InterPro" id="IPR005170">
    <property type="entry name" value="Transptr-assoc_dom"/>
</dbReference>
<evidence type="ECO:0000259" key="13">
    <source>
        <dbReference type="PROSITE" id="PS51846"/>
    </source>
</evidence>
<keyword evidence="8 10" id="KW-0472">Membrane</keyword>
<dbReference type="RefSeq" id="WP_168975084.1">
    <property type="nucleotide sequence ID" value="NZ_JABAGO010000013.1"/>
</dbReference>
<keyword evidence="4 10" id="KW-0812">Transmembrane</keyword>
<evidence type="ECO:0000256" key="1">
    <source>
        <dbReference type="ARBA" id="ARBA00004651"/>
    </source>
</evidence>
<comment type="subcellular location">
    <subcellularLocation>
        <location evidence="1">Cell membrane</location>
        <topology evidence="1">Multi-pass membrane protein</topology>
    </subcellularLocation>
</comment>
<dbReference type="SUPFAM" id="SSF56176">
    <property type="entry name" value="FAD-binding/transporter-associated domain-like"/>
    <property type="match status" value="1"/>
</dbReference>
<evidence type="ECO:0000256" key="11">
    <source>
        <dbReference type="SAM" id="Phobius"/>
    </source>
</evidence>
<dbReference type="GO" id="GO:0005886">
    <property type="term" value="C:plasma membrane"/>
    <property type="evidence" value="ECO:0007669"/>
    <property type="project" value="UniProtKB-SubCell"/>
</dbReference>
<evidence type="ECO:0000256" key="7">
    <source>
        <dbReference type="ARBA" id="ARBA00023122"/>
    </source>
</evidence>
<evidence type="ECO:0000256" key="9">
    <source>
        <dbReference type="PROSITE-ProRule" id="PRU00703"/>
    </source>
</evidence>
<dbReference type="PANTHER" id="PTHR43099">
    <property type="entry name" value="UPF0053 PROTEIN YRKA"/>
    <property type="match status" value="1"/>
</dbReference>
<evidence type="ECO:0000256" key="2">
    <source>
        <dbReference type="ARBA" id="ARBA00006337"/>
    </source>
</evidence>
<dbReference type="InterPro" id="IPR000644">
    <property type="entry name" value="CBS_dom"/>
</dbReference>
<keyword evidence="5" id="KW-0677">Repeat</keyword>
<dbReference type="FunFam" id="3.10.580.10:FF:000002">
    <property type="entry name" value="Magnesium/cobalt efflux protein CorC"/>
    <property type="match status" value="1"/>
</dbReference>
<accession>A0A848CVD0</accession>
<feature type="transmembrane region" description="Helical" evidence="11">
    <location>
        <begin position="59"/>
        <end position="78"/>
    </location>
</feature>
<dbReference type="Proteomes" id="UP000561326">
    <property type="component" value="Unassembled WGS sequence"/>
</dbReference>
<dbReference type="InterPro" id="IPR016169">
    <property type="entry name" value="FAD-bd_PCMH_sub2"/>
</dbReference>
<dbReference type="AlphaFoldDB" id="A0A848CVD0"/>
<dbReference type="Gene3D" id="3.30.465.10">
    <property type="match status" value="1"/>
</dbReference>
<keyword evidence="3" id="KW-1003">Cell membrane</keyword>
<proteinExistence type="inferred from homology"/>
<dbReference type="InterPro" id="IPR046342">
    <property type="entry name" value="CBS_dom_sf"/>
</dbReference>
<dbReference type="InterPro" id="IPR036318">
    <property type="entry name" value="FAD-bd_PCMH-like_sf"/>
</dbReference>
<feature type="transmembrane region" description="Helical" evidence="11">
    <location>
        <begin position="144"/>
        <end position="165"/>
    </location>
</feature>
<feature type="transmembrane region" description="Helical" evidence="11">
    <location>
        <begin position="6"/>
        <end position="28"/>
    </location>
</feature>
<evidence type="ECO:0000256" key="3">
    <source>
        <dbReference type="ARBA" id="ARBA00022475"/>
    </source>
</evidence>
<feature type="domain" description="CNNM transmembrane" evidence="13">
    <location>
        <begin position="1"/>
        <end position="202"/>
    </location>
</feature>
<feature type="domain" description="CBS" evidence="12">
    <location>
        <begin position="285"/>
        <end position="342"/>
    </location>
</feature>
<dbReference type="CDD" id="cd04590">
    <property type="entry name" value="CBS_pair_CorC_HlyC_assoc"/>
    <property type="match status" value="1"/>
</dbReference>
<dbReference type="InterPro" id="IPR051676">
    <property type="entry name" value="UPF0053_domain"/>
</dbReference>
<dbReference type="GO" id="GO:0050660">
    <property type="term" value="F:flavin adenine dinucleotide binding"/>
    <property type="evidence" value="ECO:0007669"/>
    <property type="project" value="InterPro"/>
</dbReference>
<gene>
    <name evidence="14" type="ORF">HF838_08910</name>
</gene>
<keyword evidence="7 9" id="KW-0129">CBS domain</keyword>
<dbReference type="EMBL" id="JABAGO010000013">
    <property type="protein sequence ID" value="NME98379.1"/>
    <property type="molecule type" value="Genomic_DNA"/>
</dbReference>
<evidence type="ECO:0000256" key="10">
    <source>
        <dbReference type="PROSITE-ProRule" id="PRU01193"/>
    </source>
</evidence>
<feature type="transmembrane region" description="Helical" evidence="11">
    <location>
        <begin position="98"/>
        <end position="123"/>
    </location>
</feature>
<keyword evidence="6 10" id="KW-1133">Transmembrane helix</keyword>
<name>A0A848CVD0_ANEAE</name>
<evidence type="ECO:0000256" key="6">
    <source>
        <dbReference type="ARBA" id="ARBA00022989"/>
    </source>
</evidence>
<evidence type="ECO:0000313" key="14">
    <source>
        <dbReference type="EMBL" id="NME98379.1"/>
    </source>
</evidence>
<dbReference type="Pfam" id="PF00571">
    <property type="entry name" value="CBS"/>
    <property type="match status" value="2"/>
</dbReference>
<evidence type="ECO:0000313" key="15">
    <source>
        <dbReference type="Proteomes" id="UP000561326"/>
    </source>
</evidence>
<dbReference type="PANTHER" id="PTHR43099:SF2">
    <property type="entry name" value="UPF0053 PROTEIN YRKA"/>
    <property type="match status" value="1"/>
</dbReference>
<comment type="caution">
    <text evidence="14">The sequence shown here is derived from an EMBL/GenBank/DDBJ whole genome shotgun (WGS) entry which is preliminary data.</text>
</comment>
<reference evidence="14 15" key="1">
    <citation type="submission" date="2020-04" db="EMBL/GenBank/DDBJ databases">
        <authorList>
            <person name="Hitch T.C.A."/>
            <person name="Wylensek D."/>
            <person name="Clavel T."/>
        </authorList>
    </citation>
    <scope>NUCLEOTIDE SEQUENCE [LARGE SCALE GENOMIC DNA]</scope>
    <source>
        <strain evidence="14 15">WB01_D5_05</strain>
    </source>
</reference>
<feature type="domain" description="CBS" evidence="12">
    <location>
        <begin position="221"/>
        <end position="282"/>
    </location>
</feature>